<dbReference type="EMBL" id="KB932202">
    <property type="protein sequence ID" value="KCV72070.1"/>
    <property type="molecule type" value="Genomic_DNA"/>
</dbReference>
<feature type="coiled-coil region" evidence="1">
    <location>
        <begin position="127"/>
        <end position="172"/>
    </location>
</feature>
<sequence length="351" mass="39165">MKSEKKSSQTSTFQGKGRTSTYHDESSESHSTGPAIVIPPFDVANAPRSPRTLSKKVLNSPTERIIIHREGAVAQDMDFGEVKVRKIEVNRSEESALNAKRIAEARAKILEAQRVRRDESILAAEARKMAETSLENAEQACKVVEVQEKLKMSLIEKEREFERQRVEAHEAAVEAENCRANARAEEVLFIEQRKEALSLAAKHELAAEHALKIEKAYGIVLAEAERRQAILVSDVQYEVIGELNQEVGESARIRVEIEPLGIQESRMQSSAKVRATAKLAEVTEHLPQHPPIVVHPEAVEARRVHTETHVITTTKSELLASLNNETIEAVARPIAHGEAFAQQHTNLHKHL</sequence>
<reference evidence="3" key="1">
    <citation type="submission" date="2013-04" db="EMBL/GenBank/DDBJ databases">
        <title>The Genome Sequence of Fonticula alba ATCC 38817.</title>
        <authorList>
            <consortium name="The Broad Institute Genomics Platform"/>
            <person name="Russ C."/>
            <person name="Cuomo C."/>
            <person name="Burger G."/>
            <person name="Gray M.W."/>
            <person name="Holland P.W.H."/>
            <person name="King N."/>
            <person name="Lang F.B.F."/>
            <person name="Roger A.J."/>
            <person name="Ruiz-Trillo I."/>
            <person name="Brown M."/>
            <person name="Walker B."/>
            <person name="Young S."/>
            <person name="Zeng Q."/>
            <person name="Gargeya S."/>
            <person name="Fitzgerald M."/>
            <person name="Haas B."/>
            <person name="Abouelleil A."/>
            <person name="Allen A.W."/>
            <person name="Alvarado L."/>
            <person name="Arachchi H.M."/>
            <person name="Berlin A.M."/>
            <person name="Chapman S.B."/>
            <person name="Gainer-Dewar J."/>
            <person name="Goldberg J."/>
            <person name="Griggs A."/>
            <person name="Gujja S."/>
            <person name="Hansen M."/>
            <person name="Howarth C."/>
            <person name="Imamovic A."/>
            <person name="Ireland A."/>
            <person name="Larimer J."/>
            <person name="McCowan C."/>
            <person name="Murphy C."/>
            <person name="Pearson M."/>
            <person name="Poon T.W."/>
            <person name="Priest M."/>
            <person name="Roberts A."/>
            <person name="Saif S."/>
            <person name="Shea T."/>
            <person name="Sisk P."/>
            <person name="Sykes S."/>
            <person name="Wortman J."/>
            <person name="Nusbaum C."/>
            <person name="Birren B."/>
        </authorList>
    </citation>
    <scope>NUCLEOTIDE SEQUENCE [LARGE SCALE GENOMIC DNA]</scope>
    <source>
        <strain evidence="3">ATCC 38817</strain>
    </source>
</reference>
<dbReference type="Proteomes" id="UP000030693">
    <property type="component" value="Unassembled WGS sequence"/>
</dbReference>
<organism evidence="3">
    <name type="scientific">Fonticula alba</name>
    <name type="common">Slime mold</name>
    <dbReference type="NCBI Taxonomy" id="691883"/>
    <lineage>
        <taxon>Eukaryota</taxon>
        <taxon>Rotosphaerida</taxon>
        <taxon>Fonticulaceae</taxon>
        <taxon>Fonticula</taxon>
    </lineage>
</organism>
<protein>
    <submittedName>
        <fullName evidence="3">Uncharacterized protein</fullName>
    </submittedName>
</protein>
<accession>A0A058ZCD3</accession>
<name>A0A058ZCD3_FONAL</name>
<evidence type="ECO:0000313" key="3">
    <source>
        <dbReference type="EMBL" id="KCV72070.1"/>
    </source>
</evidence>
<dbReference type="AlphaFoldDB" id="A0A058ZCD3"/>
<proteinExistence type="predicted"/>
<evidence type="ECO:0000313" key="4">
    <source>
        <dbReference type="Proteomes" id="UP000030693"/>
    </source>
</evidence>
<gene>
    <name evidence="3" type="ORF">H696_01478</name>
</gene>
<feature type="region of interest" description="Disordered" evidence="2">
    <location>
        <begin position="1"/>
        <end position="43"/>
    </location>
</feature>
<dbReference type="RefSeq" id="XP_009493648.1">
    <property type="nucleotide sequence ID" value="XM_009495373.1"/>
</dbReference>
<keyword evidence="4" id="KW-1185">Reference proteome</keyword>
<keyword evidence="1" id="KW-0175">Coiled coil</keyword>
<evidence type="ECO:0000256" key="1">
    <source>
        <dbReference type="SAM" id="Coils"/>
    </source>
</evidence>
<evidence type="ECO:0000256" key="2">
    <source>
        <dbReference type="SAM" id="MobiDB-lite"/>
    </source>
</evidence>
<dbReference type="GeneID" id="20526203"/>
<feature type="compositionally biased region" description="Polar residues" evidence="2">
    <location>
        <begin position="8"/>
        <end position="20"/>
    </location>
</feature>